<feature type="region of interest" description="Disordered" evidence="1">
    <location>
        <begin position="68"/>
        <end position="109"/>
    </location>
</feature>
<dbReference type="Proteomes" id="UP000735302">
    <property type="component" value="Unassembled WGS sequence"/>
</dbReference>
<dbReference type="AlphaFoldDB" id="A0AAV3Y6V3"/>
<evidence type="ECO:0000313" key="3">
    <source>
        <dbReference type="Proteomes" id="UP000735302"/>
    </source>
</evidence>
<protein>
    <submittedName>
        <fullName evidence="2">Uncharacterized protein</fullName>
    </submittedName>
</protein>
<proteinExistence type="predicted"/>
<keyword evidence="3" id="KW-1185">Reference proteome</keyword>
<organism evidence="2 3">
    <name type="scientific">Plakobranchus ocellatus</name>
    <dbReference type="NCBI Taxonomy" id="259542"/>
    <lineage>
        <taxon>Eukaryota</taxon>
        <taxon>Metazoa</taxon>
        <taxon>Spiralia</taxon>
        <taxon>Lophotrochozoa</taxon>
        <taxon>Mollusca</taxon>
        <taxon>Gastropoda</taxon>
        <taxon>Heterobranchia</taxon>
        <taxon>Euthyneura</taxon>
        <taxon>Panpulmonata</taxon>
        <taxon>Sacoglossa</taxon>
        <taxon>Placobranchoidea</taxon>
        <taxon>Plakobranchidae</taxon>
        <taxon>Plakobranchus</taxon>
    </lineage>
</organism>
<sequence>MSEKASTSSRPVGKKIEQRISVQHSVLMYKYYGVPKDCIKQSSILYDVIKNTVPVWISMASASVRRHQYPPPGILKASAPVRNRQYPPPGISKPSPSVRRRQDPHQGYRMPLLQSAIANNLTWHRK</sequence>
<reference evidence="2 3" key="1">
    <citation type="journal article" date="2021" name="Elife">
        <title>Chloroplast acquisition without the gene transfer in kleptoplastic sea slugs, Plakobranchus ocellatus.</title>
        <authorList>
            <person name="Maeda T."/>
            <person name="Takahashi S."/>
            <person name="Yoshida T."/>
            <person name="Shimamura S."/>
            <person name="Takaki Y."/>
            <person name="Nagai Y."/>
            <person name="Toyoda A."/>
            <person name="Suzuki Y."/>
            <person name="Arimoto A."/>
            <person name="Ishii H."/>
            <person name="Satoh N."/>
            <person name="Nishiyama T."/>
            <person name="Hasebe M."/>
            <person name="Maruyama T."/>
            <person name="Minagawa J."/>
            <person name="Obokata J."/>
            <person name="Shigenobu S."/>
        </authorList>
    </citation>
    <scope>NUCLEOTIDE SEQUENCE [LARGE SCALE GENOMIC DNA]</scope>
</reference>
<name>A0AAV3Y6V3_9GAST</name>
<evidence type="ECO:0000256" key="1">
    <source>
        <dbReference type="SAM" id="MobiDB-lite"/>
    </source>
</evidence>
<comment type="caution">
    <text evidence="2">The sequence shown here is derived from an EMBL/GenBank/DDBJ whole genome shotgun (WGS) entry which is preliminary data.</text>
</comment>
<dbReference type="EMBL" id="BLXT01000527">
    <property type="protein sequence ID" value="GFN78003.1"/>
    <property type="molecule type" value="Genomic_DNA"/>
</dbReference>
<accession>A0AAV3Y6V3</accession>
<evidence type="ECO:0000313" key="2">
    <source>
        <dbReference type="EMBL" id="GFN78003.1"/>
    </source>
</evidence>
<gene>
    <name evidence="2" type="ORF">PoB_000450900</name>
</gene>